<proteinExistence type="predicted"/>
<gene>
    <name evidence="1" type="ORF">CB3_045</name>
</gene>
<protein>
    <submittedName>
        <fullName evidence="1">Uncharacterized protein</fullName>
    </submittedName>
</protein>
<name>A0A2P0PB41_9CAUD</name>
<organism evidence="1 2">
    <name type="scientific">Pectobacterium phage vB_PatP_CB3</name>
    <dbReference type="NCBI Taxonomy" id="1958918"/>
    <lineage>
        <taxon>Viruses</taxon>
        <taxon>Duplodnaviria</taxon>
        <taxon>Heunggongvirae</taxon>
        <taxon>Uroviricota</taxon>
        <taxon>Caudoviricetes</taxon>
        <taxon>Schitoviridae</taxon>
        <taxon>Cbunavirus</taxon>
        <taxon>Cbunavirus CB4</taxon>
    </lineage>
</organism>
<evidence type="ECO:0000313" key="1">
    <source>
        <dbReference type="EMBL" id="ARB11869.1"/>
    </source>
</evidence>
<evidence type="ECO:0000313" key="2">
    <source>
        <dbReference type="Proteomes" id="UP000241977"/>
    </source>
</evidence>
<reference evidence="1 2" key="1">
    <citation type="submission" date="2017-01" db="EMBL/GenBank/DDBJ databases">
        <title>Isolation and Characterization of Pectobacterium phages.</title>
        <authorList>
            <person name="Buttimer C.T.H."/>
            <person name="Lucid A."/>
            <person name="Coffey A."/>
        </authorList>
    </citation>
    <scope>NUCLEOTIDE SEQUENCE [LARGE SCALE GENOMIC DNA]</scope>
</reference>
<dbReference type="EMBL" id="KY514265">
    <property type="protein sequence ID" value="ARB11869.1"/>
    <property type="molecule type" value="Genomic_DNA"/>
</dbReference>
<accession>A0A2P0PB41</accession>
<dbReference type="Proteomes" id="UP000241977">
    <property type="component" value="Segment"/>
</dbReference>
<sequence length="122" mass="13592">MTTETIVKVGDYEVSHTNGTHFVARRNGQLFRDITGDNLVLALVSRIDQLEKAFTHPTPDMVQAGLAEAQRYITEYADVQLERGSEEFVGYINPDEFWDSDASDLAVFIIQAMAGKLPKVGE</sequence>